<dbReference type="GO" id="GO:0005524">
    <property type="term" value="F:ATP binding"/>
    <property type="evidence" value="ECO:0007669"/>
    <property type="project" value="UniProtKB-UniRule"/>
</dbReference>
<dbReference type="InterPro" id="IPR027785">
    <property type="entry name" value="UvrD-like_helicase_C"/>
</dbReference>
<dbReference type="Proteomes" id="UP000076268">
    <property type="component" value="Unassembled WGS sequence"/>
</dbReference>
<dbReference type="Pfam" id="PF14490">
    <property type="entry name" value="HHH_RecD2"/>
    <property type="match status" value="1"/>
</dbReference>
<evidence type="ECO:0000256" key="3">
    <source>
        <dbReference type="HAMAP-Rule" id="MF_01488"/>
    </source>
</evidence>
<dbReference type="SUPFAM" id="SSF52540">
    <property type="entry name" value="P-loop containing nucleoside triphosphate hydrolases"/>
    <property type="match status" value="1"/>
</dbReference>
<keyword evidence="3" id="KW-0238">DNA-binding</keyword>
<evidence type="ECO:0000259" key="5">
    <source>
        <dbReference type="SMART" id="SM00382"/>
    </source>
</evidence>
<dbReference type="Pfam" id="PF23139">
    <property type="entry name" value="OB_YrrC"/>
    <property type="match status" value="1"/>
</dbReference>
<comment type="catalytic activity">
    <reaction evidence="3">
        <text>ATP + H2O = ADP + phosphate + H(+)</text>
        <dbReference type="Rhea" id="RHEA:13065"/>
        <dbReference type="ChEBI" id="CHEBI:15377"/>
        <dbReference type="ChEBI" id="CHEBI:15378"/>
        <dbReference type="ChEBI" id="CHEBI:30616"/>
        <dbReference type="ChEBI" id="CHEBI:43474"/>
        <dbReference type="ChEBI" id="CHEBI:456216"/>
        <dbReference type="EC" id="5.6.2.3"/>
    </reaction>
</comment>
<dbReference type="InterPro" id="IPR041451">
    <property type="entry name" value="RecD2_SH13"/>
</dbReference>
<dbReference type="InterPro" id="IPR055446">
    <property type="entry name" value="RecD2_N_OB"/>
</dbReference>
<feature type="domain" description="Helix-hairpin-helix DNA-binding motif class 1" evidence="4">
    <location>
        <begin position="118"/>
        <end position="137"/>
    </location>
</feature>
<dbReference type="OrthoDB" id="9803432at2"/>
<dbReference type="GO" id="GO:0017116">
    <property type="term" value="F:single-stranded DNA helicase activity"/>
    <property type="evidence" value="ECO:0007669"/>
    <property type="project" value="TreeGrafter"/>
</dbReference>
<evidence type="ECO:0000313" key="6">
    <source>
        <dbReference type="EMBL" id="KYZ76477.1"/>
    </source>
</evidence>
<dbReference type="EMBL" id="LSGP01000017">
    <property type="protein sequence ID" value="KYZ76477.1"/>
    <property type="molecule type" value="Genomic_DNA"/>
</dbReference>
<dbReference type="InterPro" id="IPR003593">
    <property type="entry name" value="AAA+_ATPase"/>
</dbReference>
<dbReference type="InterPro" id="IPR010994">
    <property type="entry name" value="RuvA_2-like"/>
</dbReference>
<comment type="similarity">
    <text evidence="3">Belongs to the RecD family. RecD2 subfamily.</text>
</comment>
<keyword evidence="2 3" id="KW-0067">ATP-binding</keyword>
<feature type="domain" description="AAA+ ATPase" evidence="5">
    <location>
        <begin position="334"/>
        <end position="485"/>
    </location>
</feature>
<dbReference type="InterPro" id="IPR050534">
    <property type="entry name" value="Coronavir_polyprotein_1ab"/>
</dbReference>
<keyword evidence="3" id="KW-0378">Hydrolase</keyword>
<feature type="binding site" evidence="3">
    <location>
        <begin position="345"/>
        <end position="349"/>
    </location>
    <ligand>
        <name>ATP</name>
        <dbReference type="ChEBI" id="CHEBI:30616"/>
    </ligand>
</feature>
<dbReference type="SMART" id="SM00382">
    <property type="entry name" value="AAA"/>
    <property type="match status" value="1"/>
</dbReference>
<keyword evidence="7" id="KW-1185">Reference proteome</keyword>
<dbReference type="AlphaFoldDB" id="A0A154BR82"/>
<evidence type="ECO:0000259" key="4">
    <source>
        <dbReference type="SMART" id="SM00278"/>
    </source>
</evidence>
<evidence type="ECO:0000256" key="2">
    <source>
        <dbReference type="ARBA" id="ARBA00022840"/>
    </source>
</evidence>
<keyword evidence="3 6" id="KW-0347">Helicase</keyword>
<keyword evidence="3" id="KW-0413">Isomerase</keyword>
<name>A0A154BR82_ANASB</name>
<dbReference type="GO" id="GO:0006310">
    <property type="term" value="P:DNA recombination"/>
    <property type="evidence" value="ECO:0007669"/>
    <property type="project" value="InterPro"/>
</dbReference>
<dbReference type="GO" id="GO:0016887">
    <property type="term" value="F:ATP hydrolysis activity"/>
    <property type="evidence" value="ECO:0007669"/>
    <property type="project" value="RHEA"/>
</dbReference>
<dbReference type="Pfam" id="PF18335">
    <property type="entry name" value="SH3_13"/>
    <property type="match status" value="1"/>
</dbReference>
<dbReference type="GO" id="GO:0006281">
    <property type="term" value="P:DNA repair"/>
    <property type="evidence" value="ECO:0007669"/>
    <property type="project" value="InterPro"/>
</dbReference>
<dbReference type="GO" id="GO:0003677">
    <property type="term" value="F:DNA binding"/>
    <property type="evidence" value="ECO:0007669"/>
    <property type="project" value="UniProtKB-UniRule"/>
</dbReference>
<feature type="domain" description="Helix-hairpin-helix DNA-binding motif class 1" evidence="4">
    <location>
        <begin position="182"/>
        <end position="201"/>
    </location>
</feature>
<dbReference type="EC" id="5.6.2.3" evidence="3"/>
<dbReference type="Gene3D" id="1.10.150.20">
    <property type="entry name" value="5' to 3' exonuclease, C-terminal subdomain"/>
    <property type="match status" value="1"/>
</dbReference>
<reference evidence="6 7" key="1">
    <citation type="submission" date="2016-02" db="EMBL/GenBank/DDBJ databases">
        <title>Anaerosporomusa subterraneum gen. nov., sp. nov., a spore-forming obligate anaerobe isolated from saprolite.</title>
        <authorList>
            <person name="Choi J.K."/>
            <person name="Shah M."/>
            <person name="Yee N."/>
        </authorList>
    </citation>
    <scope>NUCLEOTIDE SEQUENCE [LARGE SCALE GENOMIC DNA]</scope>
    <source>
        <strain evidence="6 7">RU4</strain>
    </source>
</reference>
<dbReference type="CDD" id="cd17933">
    <property type="entry name" value="DEXSc_RecD-like"/>
    <property type="match status" value="1"/>
</dbReference>
<dbReference type="Gene3D" id="3.40.50.300">
    <property type="entry name" value="P-loop containing nucleotide triphosphate hydrolases"/>
    <property type="match status" value="2"/>
</dbReference>
<dbReference type="CDD" id="cd18809">
    <property type="entry name" value="SF1_C_RecD"/>
    <property type="match status" value="1"/>
</dbReference>
<comment type="caution">
    <text evidence="6">The sequence shown here is derived from an EMBL/GenBank/DDBJ whole genome shotgun (WGS) entry which is preliminary data.</text>
</comment>
<dbReference type="InterPro" id="IPR027417">
    <property type="entry name" value="P-loop_NTPase"/>
</dbReference>
<dbReference type="STRING" id="1794912.AXX12_08575"/>
<dbReference type="HAMAP" id="MF_01488">
    <property type="entry name" value="RecD2"/>
    <property type="match status" value="1"/>
</dbReference>
<evidence type="ECO:0000313" key="7">
    <source>
        <dbReference type="Proteomes" id="UP000076268"/>
    </source>
</evidence>
<comment type="function">
    <text evidence="3">DNA-dependent ATPase and ATP-dependent 5'-3' DNA helicase. Has no activity on blunt DNA or DNA with 3'-overhangs, requires at least 10 bases of 5'-ssDNA for helicase activity.</text>
</comment>
<keyword evidence="1 3" id="KW-0547">Nucleotide-binding</keyword>
<dbReference type="InterPro" id="IPR003583">
    <property type="entry name" value="Hlx-hairpin-Hlx_DNA-bd_motif"/>
</dbReference>
<gene>
    <name evidence="3" type="primary">recD2</name>
    <name evidence="6" type="ORF">AXX12_08575</name>
</gene>
<organism evidence="6 7">
    <name type="scientific">Anaerosporomusa subterranea</name>
    <dbReference type="NCBI Taxonomy" id="1794912"/>
    <lineage>
        <taxon>Bacteria</taxon>
        <taxon>Bacillati</taxon>
        <taxon>Bacillota</taxon>
        <taxon>Negativicutes</taxon>
        <taxon>Acetonemataceae</taxon>
        <taxon>Anaerosporomusa</taxon>
    </lineage>
</organism>
<dbReference type="Pfam" id="PF14520">
    <property type="entry name" value="HHH_5"/>
    <property type="match status" value="1"/>
</dbReference>
<dbReference type="Pfam" id="PF13538">
    <property type="entry name" value="UvrD_C_2"/>
    <property type="match status" value="1"/>
</dbReference>
<sequence length="719" mass="78940">MENITGTVENIVFQSADSLYIVFRLRLAGEKSSVAVVGNLAAPLLGEEIDISGDWVEHPRFGRQFKAVSFRRIAPSSLAGIERFLGSGAIRGIGPSLAERIVKQFGKQSLEIIEHTPARLVEVSGIGAKRAEMISASYSEQAELREIMLFLEMHGVSGAYAPKLYSHYGTQAITILEQNPYRLAEEVEGIGFRKADQIAMALGLEKNHPDRLAAGIHFALLQISLAGHCCVPEEALVEETAKLLVVERIEVSLILSDLMKQQSLCVEDYHGMLLLYPRHLYYAEKRVAERLLHLRDRARPLLFADATDMVERWQKSGGILLAEAQRQAIAAALEHGVLALTGGPGTGKTTTVKGILAALEEQGCKILLGAPTGRAAKRLQETTGRDAVTVHRLLESSGGPEGAPVFLRDEDNPLEADAIILDEVSMMDISLMHYFLRAVPEGCRVVLVGDVDQLPAVGPGSVLKDIIDSGAVPIVRLTEVFRQAGESMIVVNAHRINRGRLPDVTSSLDFQFLPCEDAEEAAKLVVELASKELPQSGYDVWRDVQVLSPMHRLACGVENLNKQLQAALNPPNEYSATVAGINQVFRTGDKVMQTRNNYQKGVFNGDIGFIILIEDGRVTVRYPDADVIYERSDMDELHLAYCMSVHKSQGSEYPVVILPLVAGHHIMLQRNLLYTAVTRAKERVILLGSKAALNTALANDRTKRRYSLLAQRLRGEALC</sequence>
<dbReference type="Gene3D" id="1.10.10.2220">
    <property type="match status" value="1"/>
</dbReference>
<accession>A0A154BR82</accession>
<evidence type="ECO:0000256" key="1">
    <source>
        <dbReference type="ARBA" id="ARBA00022741"/>
    </source>
</evidence>
<dbReference type="InterPro" id="IPR006345">
    <property type="entry name" value="RecD2"/>
</dbReference>
<feature type="domain" description="Helix-hairpin-helix DNA-binding motif class 1" evidence="4">
    <location>
        <begin position="82"/>
        <end position="104"/>
    </location>
</feature>
<dbReference type="SMART" id="SM00278">
    <property type="entry name" value="HhH1"/>
    <property type="match status" value="3"/>
</dbReference>
<dbReference type="PANTHER" id="PTHR43788:SF6">
    <property type="entry name" value="DNA HELICASE B"/>
    <property type="match status" value="1"/>
</dbReference>
<dbReference type="GO" id="GO:0009338">
    <property type="term" value="C:exodeoxyribonuclease V complex"/>
    <property type="evidence" value="ECO:0007669"/>
    <property type="project" value="TreeGrafter"/>
</dbReference>
<dbReference type="SUPFAM" id="SSF47781">
    <property type="entry name" value="RuvA domain 2-like"/>
    <property type="match status" value="1"/>
</dbReference>
<dbReference type="NCBIfam" id="TIGR01448">
    <property type="entry name" value="recD_rel"/>
    <property type="match status" value="1"/>
</dbReference>
<dbReference type="Gene3D" id="2.30.30.940">
    <property type="match status" value="1"/>
</dbReference>
<dbReference type="Pfam" id="PF13604">
    <property type="entry name" value="AAA_30"/>
    <property type="match status" value="1"/>
</dbReference>
<proteinExistence type="inferred from homology"/>
<dbReference type="GO" id="GO:0043139">
    <property type="term" value="F:5'-3' DNA helicase activity"/>
    <property type="evidence" value="ECO:0007669"/>
    <property type="project" value="UniProtKB-UniRule"/>
</dbReference>
<dbReference type="RefSeq" id="WP_066242018.1">
    <property type="nucleotide sequence ID" value="NZ_LSGP01000017.1"/>
</dbReference>
<dbReference type="PANTHER" id="PTHR43788">
    <property type="entry name" value="DNA2/NAM7 HELICASE FAMILY MEMBER"/>
    <property type="match status" value="1"/>
</dbReference>
<protein>
    <recommendedName>
        <fullName evidence="3">ATP-dependent RecD2 DNA helicase</fullName>
        <ecNumber evidence="3">5.6.2.3</ecNumber>
    </recommendedName>
    <alternativeName>
        <fullName evidence="3">DNA 5'-3' helicase subunit RecD2</fullName>
    </alternativeName>
</protein>
<dbReference type="InterPro" id="IPR029493">
    <property type="entry name" value="RecD2-like_HHH"/>
</dbReference>